<evidence type="ECO:0000313" key="8">
    <source>
        <dbReference type="EMBL" id="PIV01694.1"/>
    </source>
</evidence>
<dbReference type="InterPro" id="IPR050066">
    <property type="entry name" value="UvrABC_protein_C"/>
</dbReference>
<keyword evidence="5" id="KW-0234">DNA repair</keyword>
<accession>A0A2M7BF31</accession>
<dbReference type="InterPro" id="IPR000305">
    <property type="entry name" value="GIY-YIG_endonuc"/>
</dbReference>
<dbReference type="Proteomes" id="UP000229631">
    <property type="component" value="Unassembled WGS sequence"/>
</dbReference>
<keyword evidence="4" id="KW-0267">Excision nuclease</keyword>
<dbReference type="Gene3D" id="3.40.1440.10">
    <property type="entry name" value="GIY-YIG endonuclease"/>
    <property type="match status" value="1"/>
</dbReference>
<evidence type="ECO:0008006" key="10">
    <source>
        <dbReference type="Google" id="ProtNLM"/>
    </source>
</evidence>
<dbReference type="PROSITE" id="PS50164">
    <property type="entry name" value="GIY_YIG"/>
    <property type="match status" value="1"/>
</dbReference>
<dbReference type="InterPro" id="IPR047296">
    <property type="entry name" value="GIY-YIG_UvrC_Cho"/>
</dbReference>
<dbReference type="GO" id="GO:0009380">
    <property type="term" value="C:excinuclease repair complex"/>
    <property type="evidence" value="ECO:0007669"/>
    <property type="project" value="TreeGrafter"/>
</dbReference>
<evidence type="ECO:0000256" key="2">
    <source>
        <dbReference type="ARBA" id="ARBA00022763"/>
    </source>
</evidence>
<comment type="caution">
    <text evidence="8">The sequence shown here is derived from an EMBL/GenBank/DDBJ whole genome shotgun (WGS) entry which is preliminary data.</text>
</comment>
<dbReference type="Gene3D" id="3.30.420.340">
    <property type="entry name" value="UvrC, RNAse H endonuclease domain"/>
    <property type="match status" value="1"/>
</dbReference>
<evidence type="ECO:0000259" key="7">
    <source>
        <dbReference type="PROSITE" id="PS50165"/>
    </source>
</evidence>
<keyword evidence="3" id="KW-0228">DNA excision</keyword>
<dbReference type="GO" id="GO:0009381">
    <property type="term" value="F:excinuclease ABC activity"/>
    <property type="evidence" value="ECO:0007669"/>
    <property type="project" value="InterPro"/>
</dbReference>
<dbReference type="SUPFAM" id="SSF46600">
    <property type="entry name" value="C-terminal UvrC-binding domain of UvrB"/>
    <property type="match status" value="1"/>
</dbReference>
<dbReference type="GO" id="GO:0006289">
    <property type="term" value="P:nucleotide-excision repair"/>
    <property type="evidence" value="ECO:0007669"/>
    <property type="project" value="InterPro"/>
</dbReference>
<dbReference type="CDD" id="cd10434">
    <property type="entry name" value="GIY-YIG_UvrC_Cho"/>
    <property type="match status" value="1"/>
</dbReference>
<dbReference type="PROSITE" id="PS50165">
    <property type="entry name" value="UVRC"/>
    <property type="match status" value="1"/>
</dbReference>
<dbReference type="InterPro" id="IPR036876">
    <property type="entry name" value="UVR_dom_sf"/>
</dbReference>
<reference evidence="9" key="1">
    <citation type="submission" date="2017-09" db="EMBL/GenBank/DDBJ databases">
        <title>Depth-based differentiation of microbial function through sediment-hosted aquifers and enrichment of novel symbionts in the deep terrestrial subsurface.</title>
        <authorList>
            <person name="Probst A.J."/>
            <person name="Ladd B."/>
            <person name="Jarett J.K."/>
            <person name="Geller-Mcgrath D.E."/>
            <person name="Sieber C.M.K."/>
            <person name="Emerson J.B."/>
            <person name="Anantharaman K."/>
            <person name="Thomas B.C."/>
            <person name="Malmstrom R."/>
            <person name="Stieglmeier M."/>
            <person name="Klingl A."/>
            <person name="Woyke T."/>
            <person name="Ryan C.M."/>
            <person name="Banfield J.F."/>
        </authorList>
    </citation>
    <scope>NUCLEOTIDE SEQUENCE [LARGE SCALE GENOMIC DNA]</scope>
</reference>
<dbReference type="EMBL" id="PEVC01000015">
    <property type="protein sequence ID" value="PIV01694.1"/>
    <property type="molecule type" value="Genomic_DNA"/>
</dbReference>
<dbReference type="SUPFAM" id="SSF82771">
    <property type="entry name" value="GIY-YIG endonuclease"/>
    <property type="match status" value="1"/>
</dbReference>
<dbReference type="InterPro" id="IPR035901">
    <property type="entry name" value="GIY-YIG_endonuc_sf"/>
</dbReference>
<dbReference type="Pfam" id="PF01541">
    <property type="entry name" value="GIY-YIG"/>
    <property type="match status" value="1"/>
</dbReference>
<evidence type="ECO:0000256" key="5">
    <source>
        <dbReference type="ARBA" id="ARBA00023204"/>
    </source>
</evidence>
<gene>
    <name evidence="8" type="ORF">COS54_00595</name>
</gene>
<proteinExistence type="predicted"/>
<keyword evidence="2" id="KW-0227">DNA damage</keyword>
<keyword evidence="1" id="KW-0963">Cytoplasm</keyword>
<dbReference type="SMART" id="SM00465">
    <property type="entry name" value="GIYc"/>
    <property type="match status" value="1"/>
</dbReference>
<dbReference type="FunFam" id="3.40.1440.10:FF:000001">
    <property type="entry name" value="UvrABC system protein C"/>
    <property type="match status" value="1"/>
</dbReference>
<protein>
    <recommendedName>
        <fullName evidence="10">Excinuclease ABC subunit C</fullName>
    </recommendedName>
</protein>
<feature type="domain" description="UvrC family homology region profile" evidence="7">
    <location>
        <begin position="235"/>
        <end position="361"/>
    </location>
</feature>
<dbReference type="InterPro" id="IPR038476">
    <property type="entry name" value="UvrC_RNase_H_dom_sf"/>
</dbReference>
<name>A0A2M7BF31_9BACT</name>
<feature type="domain" description="GIY-YIG" evidence="6">
    <location>
        <begin position="18"/>
        <end position="96"/>
    </location>
</feature>
<evidence type="ECO:0000256" key="3">
    <source>
        <dbReference type="ARBA" id="ARBA00022769"/>
    </source>
</evidence>
<dbReference type="AlphaFoldDB" id="A0A2M7BF31"/>
<sequence length="435" mass="50147">MNLIIAETLKSKLNELPKKPGVYIFRNSAGKIIYIGKALVLKNRVGSYFKQKHTDPKTIELVTNIADWEFIVVNSEFEALLLEAHLIKQHAPKYNIVQKDSKSYLYIVIGKEYPNRIFTARWTELSELSENILDWYGPFPSSTDARQILKFVRRIFPFRSCKKLPKSPCLYKDLKLCPGVCILSDSTYSKTIRNIKLVLSGKIINLVSLLTKEMKEFSKNFNYEEAQMVKRQIEALQSLTSGWRTVPKEKQDFAKIIFTLRKLIVKYQGFDPTFINKIEGYDVSNLGKTVIVGSMVAFVNGEPEKDSYRKFNLEYNLAGPDDPEGIKKLIERRFKHSEWVFPQVILVDGGKTQIGAAFEAIKNAGQVGKISLLGLTKEFETIIIPKIKQEKIVGWQTIRLARRSPELQLLQAIRDEAHRFAQKYYQKLHQKFLLK</sequence>
<evidence type="ECO:0000256" key="1">
    <source>
        <dbReference type="ARBA" id="ARBA00022490"/>
    </source>
</evidence>
<dbReference type="InterPro" id="IPR001162">
    <property type="entry name" value="UvrC_RNase_H_dom"/>
</dbReference>
<organism evidence="8 9">
    <name type="scientific">Candidatus Shapirobacteria bacterium CG03_land_8_20_14_0_80_39_12</name>
    <dbReference type="NCBI Taxonomy" id="1974879"/>
    <lineage>
        <taxon>Bacteria</taxon>
        <taxon>Candidatus Shapironibacteriota</taxon>
    </lineage>
</organism>
<evidence type="ECO:0000313" key="9">
    <source>
        <dbReference type="Proteomes" id="UP000229631"/>
    </source>
</evidence>
<dbReference type="Pfam" id="PF02151">
    <property type="entry name" value="UVR"/>
    <property type="match status" value="1"/>
</dbReference>
<evidence type="ECO:0000259" key="6">
    <source>
        <dbReference type="PROSITE" id="PS50164"/>
    </source>
</evidence>
<dbReference type="Pfam" id="PF08459">
    <property type="entry name" value="UvrC_RNaseH_dom"/>
    <property type="match status" value="1"/>
</dbReference>
<dbReference type="InterPro" id="IPR001943">
    <property type="entry name" value="UVR_dom"/>
</dbReference>
<dbReference type="PANTHER" id="PTHR30562">
    <property type="entry name" value="UVRC/OXIDOREDUCTASE"/>
    <property type="match status" value="1"/>
</dbReference>
<evidence type="ECO:0000256" key="4">
    <source>
        <dbReference type="ARBA" id="ARBA00022881"/>
    </source>
</evidence>
<dbReference type="PANTHER" id="PTHR30562:SF1">
    <property type="entry name" value="UVRABC SYSTEM PROTEIN C"/>
    <property type="match status" value="1"/>
</dbReference>